<name>D4HYE5_ERWAC</name>
<evidence type="ECO:0000313" key="1">
    <source>
        <dbReference type="EMBL" id="CBA22052.1"/>
    </source>
</evidence>
<dbReference type="PATRIC" id="fig|665029.3.peg.2507"/>
<sequence length="102" mass="11389">MAASHRRRFHHLRIALPLCKPRWFIGATALPGLQCAGRWVKFPLSICFMLVVTRSLIRWCVCQSGWRLVPERAVGDGVADLMLLKASAVFSRGSARAGWQLG</sequence>
<organism evidence="1 2">
    <name type="scientific">Erwinia amylovora (strain CFBP1430)</name>
    <dbReference type="NCBI Taxonomy" id="665029"/>
    <lineage>
        <taxon>Bacteria</taxon>
        <taxon>Pseudomonadati</taxon>
        <taxon>Pseudomonadota</taxon>
        <taxon>Gammaproteobacteria</taxon>
        <taxon>Enterobacterales</taxon>
        <taxon>Erwiniaceae</taxon>
        <taxon>Erwinia</taxon>
    </lineage>
</organism>
<accession>D4HYE5</accession>
<dbReference type="HOGENOM" id="CLU_2273068_0_0_6"/>
<dbReference type="EMBL" id="FN434113">
    <property type="protein sequence ID" value="CBA22052.1"/>
    <property type="molecule type" value="Genomic_DNA"/>
</dbReference>
<proteinExistence type="predicted"/>
<dbReference type="AlphaFoldDB" id="D4HYE5"/>
<protein>
    <submittedName>
        <fullName evidence="1">Uncharacterized protein</fullName>
    </submittedName>
</protein>
<gene>
    <name evidence="1" type="ordered locus">EAMY_2601</name>
</gene>
<dbReference type="KEGG" id="eam:EAMY_2601"/>
<dbReference type="Proteomes" id="UP000001841">
    <property type="component" value="Chromosome"/>
</dbReference>
<evidence type="ECO:0000313" key="2">
    <source>
        <dbReference type="Proteomes" id="UP000001841"/>
    </source>
</evidence>
<reference evidence="1 2" key="1">
    <citation type="journal article" date="2010" name="Mol. Plant Microbe Interact.">
        <title>Complete genome sequence of the fire blight pathogen Erwinia amylovora CFBP 1430 and comparison to other Erwinia spp.</title>
        <authorList>
            <person name="Smits T.H."/>
            <person name="Rezzonico F."/>
            <person name="Kamber T."/>
            <person name="Blom J."/>
            <person name="Goesmann A."/>
            <person name="Frey J.E."/>
            <person name="Duffy B."/>
        </authorList>
    </citation>
    <scope>NUCLEOTIDE SEQUENCE [LARGE SCALE GENOMIC DNA]</scope>
    <source>
        <strain evidence="2">CFBP1430</strain>
    </source>
</reference>